<dbReference type="RefSeq" id="WP_320951756.1">
    <property type="nucleotide sequence ID" value="NZ_CACRUH010000021.1"/>
</dbReference>
<proteinExistence type="predicted"/>
<name>A0A6N3BY96_9FIRM</name>
<gene>
    <name evidence="3" type="ORF">CHLFYP18_06313</name>
</gene>
<feature type="compositionally biased region" description="Basic and acidic residues" evidence="1">
    <location>
        <begin position="1"/>
        <end position="19"/>
    </location>
</feature>
<keyword evidence="2" id="KW-1133">Transmembrane helix</keyword>
<feature type="compositionally biased region" description="Low complexity" evidence="1">
    <location>
        <begin position="101"/>
        <end position="115"/>
    </location>
</feature>
<organism evidence="3">
    <name type="scientific">Hungatella hathewayi</name>
    <dbReference type="NCBI Taxonomy" id="154046"/>
    <lineage>
        <taxon>Bacteria</taxon>
        <taxon>Bacillati</taxon>
        <taxon>Bacillota</taxon>
        <taxon>Clostridia</taxon>
        <taxon>Lachnospirales</taxon>
        <taxon>Lachnospiraceae</taxon>
        <taxon>Hungatella</taxon>
    </lineage>
</organism>
<protein>
    <recommendedName>
        <fullName evidence="4">DUF4190 domain-containing protein</fullName>
    </recommendedName>
</protein>
<feature type="region of interest" description="Disordered" evidence="1">
    <location>
        <begin position="1"/>
        <end position="161"/>
    </location>
</feature>
<dbReference type="EMBL" id="CACRUH010000021">
    <property type="protein sequence ID" value="VYU08915.1"/>
    <property type="molecule type" value="Genomic_DNA"/>
</dbReference>
<keyword evidence="2" id="KW-0812">Transmembrane</keyword>
<dbReference type="AlphaFoldDB" id="A0A6N3BY96"/>
<feature type="transmembrane region" description="Helical" evidence="2">
    <location>
        <begin position="282"/>
        <end position="305"/>
    </location>
</feature>
<sequence>MEEDRLYGYDGPDSRREPVEEGLTPAEGLAGAGERPVNTEEGPANIEESPVNAEEGQATAEESPATAEESPATAEESPVNAEEGPATAEEGPVTAEEGPVTAEESPATAEESPANAEKELANAEEPAAEDAADRYDTQNSGTGSDFHELNGYPDTGSRQYESWGREGYRQNDNWQQDNRERGDWQQDNWQQDNRQQNNYQQPNYQQPTPQNSYYRDEYRQAANPAYTQPQKQSSMALASLIMGIIGIVTSCCCYGGVIFGSLGILFALLSKMGDTMEGYAKAGLITSIIALFLAAMAMIFLFGMMSSSLLSGGAF</sequence>
<evidence type="ECO:0000256" key="2">
    <source>
        <dbReference type="SAM" id="Phobius"/>
    </source>
</evidence>
<accession>A0A6N3BY96</accession>
<evidence type="ECO:0000256" key="1">
    <source>
        <dbReference type="SAM" id="MobiDB-lite"/>
    </source>
</evidence>
<feature type="transmembrane region" description="Helical" evidence="2">
    <location>
        <begin position="237"/>
        <end position="270"/>
    </location>
</feature>
<evidence type="ECO:0008006" key="4">
    <source>
        <dbReference type="Google" id="ProtNLM"/>
    </source>
</evidence>
<evidence type="ECO:0000313" key="3">
    <source>
        <dbReference type="EMBL" id="VYU08915.1"/>
    </source>
</evidence>
<keyword evidence="2" id="KW-0472">Membrane</keyword>
<feature type="compositionally biased region" description="Low complexity" evidence="1">
    <location>
        <begin position="58"/>
        <end position="92"/>
    </location>
</feature>
<reference evidence="3" key="1">
    <citation type="submission" date="2019-11" db="EMBL/GenBank/DDBJ databases">
        <authorList>
            <person name="Feng L."/>
        </authorList>
    </citation>
    <scope>NUCLEOTIDE SEQUENCE</scope>
    <source>
        <strain evidence="3">ChathewayiLFYP18</strain>
    </source>
</reference>